<dbReference type="GO" id="GO:0046685">
    <property type="term" value="P:response to arsenic-containing substance"/>
    <property type="evidence" value="ECO:0007669"/>
    <property type="project" value="UniProtKB-KW"/>
</dbReference>
<sequence length="137" mass="14368">MAHTPSVLFVCVHDASRSPMAAGLLTALAGTRIEVRTAGSAPAATINPSAVAAMAELGIDICAHRPKALTDEAVGVSDVVVTMGPGDGCPYFPGISYRHWDLPDPAGYGLEGIRPIRDRLRILVENLIAELVPTPTR</sequence>
<name>A0A3A4KQ98_9NOCA</name>
<dbReference type="SMART" id="SM00226">
    <property type="entry name" value="LMWPc"/>
    <property type="match status" value="1"/>
</dbReference>
<evidence type="ECO:0000259" key="2">
    <source>
        <dbReference type="SMART" id="SM00226"/>
    </source>
</evidence>
<evidence type="ECO:0000256" key="1">
    <source>
        <dbReference type="ARBA" id="ARBA00022849"/>
    </source>
</evidence>
<keyword evidence="1" id="KW-0059">Arsenical resistance</keyword>
<dbReference type="RefSeq" id="WP_120042064.1">
    <property type="nucleotide sequence ID" value="NZ_QZFU01000019.1"/>
</dbReference>
<dbReference type="Gene3D" id="3.40.50.2300">
    <property type="match status" value="1"/>
</dbReference>
<dbReference type="OrthoDB" id="9799372at2"/>
<reference evidence="3 4" key="1">
    <citation type="submission" date="2018-09" db="EMBL/GenBank/DDBJ databases">
        <title>YIM PH21274 draft genome.</title>
        <authorList>
            <person name="Miao C."/>
        </authorList>
    </citation>
    <scope>NUCLEOTIDE SEQUENCE [LARGE SCALE GENOMIC DNA]</scope>
    <source>
        <strain evidence="3 4">YIM PH 21724</strain>
    </source>
</reference>
<dbReference type="Proteomes" id="UP000266677">
    <property type="component" value="Unassembled WGS sequence"/>
</dbReference>
<proteinExistence type="predicted"/>
<dbReference type="Pfam" id="PF01451">
    <property type="entry name" value="LMWPc"/>
    <property type="match status" value="1"/>
</dbReference>
<gene>
    <name evidence="3" type="ORF">D5S18_17680</name>
</gene>
<protein>
    <submittedName>
        <fullName evidence="3">Arsenate reductase ArsC</fullName>
    </submittedName>
</protein>
<dbReference type="PANTHER" id="PTHR43428:SF1">
    <property type="entry name" value="ARSENATE REDUCTASE"/>
    <property type="match status" value="1"/>
</dbReference>
<organism evidence="3 4">
    <name type="scientific">Nocardia panacis</name>
    <dbReference type="NCBI Taxonomy" id="2340916"/>
    <lineage>
        <taxon>Bacteria</taxon>
        <taxon>Bacillati</taxon>
        <taxon>Actinomycetota</taxon>
        <taxon>Actinomycetes</taxon>
        <taxon>Mycobacteriales</taxon>
        <taxon>Nocardiaceae</taxon>
        <taxon>Nocardia</taxon>
    </lineage>
</organism>
<feature type="domain" description="Phosphotyrosine protein phosphatase I" evidence="2">
    <location>
        <begin position="5"/>
        <end position="130"/>
    </location>
</feature>
<dbReference type="AlphaFoldDB" id="A0A3A4KQ98"/>
<dbReference type="InterPro" id="IPR023485">
    <property type="entry name" value="Ptyr_pPase"/>
</dbReference>
<dbReference type="CDD" id="cd16345">
    <property type="entry name" value="LMWP_ArsC"/>
    <property type="match status" value="1"/>
</dbReference>
<keyword evidence="4" id="KW-1185">Reference proteome</keyword>
<accession>A0A3A4KQ98</accession>
<dbReference type="InterPro" id="IPR036196">
    <property type="entry name" value="Ptyr_pPase_sf"/>
</dbReference>
<evidence type="ECO:0000313" key="4">
    <source>
        <dbReference type="Proteomes" id="UP000266677"/>
    </source>
</evidence>
<comment type="caution">
    <text evidence="3">The sequence shown here is derived from an EMBL/GenBank/DDBJ whole genome shotgun (WGS) entry which is preliminary data.</text>
</comment>
<dbReference type="EMBL" id="QZFU01000019">
    <property type="protein sequence ID" value="RJO75190.1"/>
    <property type="molecule type" value="Genomic_DNA"/>
</dbReference>
<dbReference type="PANTHER" id="PTHR43428">
    <property type="entry name" value="ARSENATE REDUCTASE"/>
    <property type="match status" value="1"/>
</dbReference>
<evidence type="ECO:0000313" key="3">
    <source>
        <dbReference type="EMBL" id="RJO75190.1"/>
    </source>
</evidence>
<dbReference type="SUPFAM" id="SSF52788">
    <property type="entry name" value="Phosphotyrosine protein phosphatases I"/>
    <property type="match status" value="1"/>
</dbReference>